<dbReference type="InterPro" id="IPR044742">
    <property type="entry name" value="DEAD/DEAH_RhlB"/>
</dbReference>
<feature type="domain" description="Helicase C-terminal" evidence="9">
    <location>
        <begin position="219"/>
        <end position="366"/>
    </location>
</feature>
<dbReference type="RefSeq" id="WP_176942913.1">
    <property type="nucleotide sequence ID" value="NZ_JABZEC010000005.1"/>
</dbReference>
<evidence type="ECO:0000259" key="9">
    <source>
        <dbReference type="PROSITE" id="PS51194"/>
    </source>
</evidence>
<keyword evidence="11" id="KW-1185">Reference proteome</keyword>
<evidence type="ECO:0000256" key="7">
    <source>
        <dbReference type="SAM" id="MobiDB-lite"/>
    </source>
</evidence>
<evidence type="ECO:0000313" key="11">
    <source>
        <dbReference type="Proteomes" id="UP000563523"/>
    </source>
</evidence>
<dbReference type="SMART" id="SM00487">
    <property type="entry name" value="DEXDc"/>
    <property type="match status" value="1"/>
</dbReference>
<evidence type="ECO:0000259" key="8">
    <source>
        <dbReference type="PROSITE" id="PS51192"/>
    </source>
</evidence>
<dbReference type="CDD" id="cd18787">
    <property type="entry name" value="SF2_C_DEAD"/>
    <property type="match status" value="1"/>
</dbReference>
<feature type="region of interest" description="Disordered" evidence="7">
    <location>
        <begin position="367"/>
        <end position="392"/>
    </location>
</feature>
<name>A0A850R316_9LACO</name>
<dbReference type="CDD" id="cd00268">
    <property type="entry name" value="DEADc"/>
    <property type="match status" value="1"/>
</dbReference>
<dbReference type="InterPro" id="IPR011545">
    <property type="entry name" value="DEAD/DEAH_box_helicase_dom"/>
</dbReference>
<dbReference type="GO" id="GO:0003676">
    <property type="term" value="F:nucleic acid binding"/>
    <property type="evidence" value="ECO:0007669"/>
    <property type="project" value="InterPro"/>
</dbReference>
<keyword evidence="1 6" id="KW-0547">Nucleotide-binding</keyword>
<keyword evidence="4 6" id="KW-0067">ATP-binding</keyword>
<gene>
    <name evidence="10" type="ORF">HU830_06220</name>
</gene>
<dbReference type="Gene3D" id="3.40.50.300">
    <property type="entry name" value="P-loop containing nucleotide triphosphate hydrolases"/>
    <property type="match status" value="2"/>
</dbReference>
<organism evidence="10 11">
    <name type="scientific">Bombilactobacillus apium</name>
    <dbReference type="NCBI Taxonomy" id="2675299"/>
    <lineage>
        <taxon>Bacteria</taxon>
        <taxon>Bacillati</taxon>
        <taxon>Bacillota</taxon>
        <taxon>Bacilli</taxon>
        <taxon>Lactobacillales</taxon>
        <taxon>Lactobacillaceae</taxon>
        <taxon>Bombilactobacillus</taxon>
    </lineage>
</organism>
<protein>
    <submittedName>
        <fullName evidence="10">DEAD/DEAH box helicase</fullName>
    </submittedName>
</protein>
<dbReference type="GO" id="GO:0003724">
    <property type="term" value="F:RNA helicase activity"/>
    <property type="evidence" value="ECO:0007669"/>
    <property type="project" value="UniProtKB-ARBA"/>
</dbReference>
<reference evidence="10 11" key="1">
    <citation type="submission" date="2020-06" db="EMBL/GenBank/DDBJ databases">
        <authorList>
            <person name="Kang J."/>
        </authorList>
    </citation>
    <scope>NUCLEOTIDE SEQUENCE [LARGE SCALE GENOMIC DNA]</scope>
    <source>
        <strain evidence="10 11">DCY120</strain>
    </source>
</reference>
<evidence type="ECO:0000256" key="1">
    <source>
        <dbReference type="ARBA" id="ARBA00022741"/>
    </source>
</evidence>
<dbReference type="GO" id="GO:0005829">
    <property type="term" value="C:cytosol"/>
    <property type="evidence" value="ECO:0007669"/>
    <property type="project" value="TreeGrafter"/>
</dbReference>
<dbReference type="PROSITE" id="PS51192">
    <property type="entry name" value="HELICASE_ATP_BIND_1"/>
    <property type="match status" value="1"/>
</dbReference>
<evidence type="ECO:0000256" key="3">
    <source>
        <dbReference type="ARBA" id="ARBA00022806"/>
    </source>
</evidence>
<dbReference type="EMBL" id="JABZEC010000005">
    <property type="protein sequence ID" value="NVY96750.1"/>
    <property type="molecule type" value="Genomic_DNA"/>
</dbReference>
<feature type="domain" description="Helicase ATP-binding" evidence="8">
    <location>
        <begin position="27"/>
        <end position="174"/>
    </location>
</feature>
<dbReference type="SMART" id="SM00490">
    <property type="entry name" value="HELICc"/>
    <property type="match status" value="1"/>
</dbReference>
<evidence type="ECO:0000256" key="5">
    <source>
        <dbReference type="ARBA" id="ARBA00038437"/>
    </source>
</evidence>
<dbReference type="SUPFAM" id="SSF52540">
    <property type="entry name" value="P-loop containing nucleoside triphosphate hydrolases"/>
    <property type="match status" value="1"/>
</dbReference>
<evidence type="ECO:0000256" key="6">
    <source>
        <dbReference type="RuleBase" id="RU000492"/>
    </source>
</evidence>
<dbReference type="InterPro" id="IPR000629">
    <property type="entry name" value="RNA-helicase_DEAD-box_CS"/>
</dbReference>
<dbReference type="InterPro" id="IPR001650">
    <property type="entry name" value="Helicase_C-like"/>
</dbReference>
<dbReference type="PROSITE" id="PS00039">
    <property type="entry name" value="DEAD_ATP_HELICASE"/>
    <property type="match status" value="1"/>
</dbReference>
<dbReference type="PANTHER" id="PTHR47959">
    <property type="entry name" value="ATP-DEPENDENT RNA HELICASE RHLE-RELATED"/>
    <property type="match status" value="1"/>
</dbReference>
<dbReference type="Pfam" id="PF00271">
    <property type="entry name" value="Helicase_C"/>
    <property type="match status" value="1"/>
</dbReference>
<keyword evidence="3 6" id="KW-0347">Helicase</keyword>
<dbReference type="GO" id="GO:0005524">
    <property type="term" value="F:ATP binding"/>
    <property type="evidence" value="ECO:0007669"/>
    <property type="project" value="UniProtKB-KW"/>
</dbReference>
<dbReference type="AlphaFoldDB" id="A0A850R316"/>
<dbReference type="GO" id="GO:0016787">
    <property type="term" value="F:hydrolase activity"/>
    <property type="evidence" value="ECO:0007669"/>
    <property type="project" value="UniProtKB-KW"/>
</dbReference>
<evidence type="ECO:0000256" key="4">
    <source>
        <dbReference type="ARBA" id="ARBA00022840"/>
    </source>
</evidence>
<dbReference type="InterPro" id="IPR014001">
    <property type="entry name" value="Helicase_ATP-bd"/>
</dbReference>
<comment type="similarity">
    <text evidence="5 6">Belongs to the DEAD box helicase family.</text>
</comment>
<keyword evidence="2 6" id="KW-0378">Hydrolase</keyword>
<dbReference type="Proteomes" id="UP000563523">
    <property type="component" value="Unassembled WGS sequence"/>
</dbReference>
<dbReference type="PANTHER" id="PTHR47959:SF1">
    <property type="entry name" value="ATP-DEPENDENT RNA HELICASE DBPA"/>
    <property type="match status" value="1"/>
</dbReference>
<dbReference type="PROSITE" id="PS51194">
    <property type="entry name" value="HELICASE_CTER"/>
    <property type="match status" value="1"/>
</dbReference>
<comment type="caution">
    <text evidence="10">The sequence shown here is derived from an EMBL/GenBank/DDBJ whole genome shotgun (WGS) entry which is preliminary data.</text>
</comment>
<proteinExistence type="inferred from homology"/>
<sequence length="392" mass="44268">MKIPTDFAAFFKQAHFSELTPIQAQVYQPFLDQQSFLALAPTGSGKTLAFGMPLIQQVEAGQGIQKLILEPSQELAIQTRDVLRQLAPQLSIYAVIGGANLKRQIAQLKTKPEIVVGTLGRVSDLVQQRKLKLNRVTGVVIDEADELLSEKMDPIRALISRLDRKVQLNFFSATSAAIFSQLSQYFGREIGQFDLRGDQEFRAGLKHYFLAVPNKKKVELLQRLAHRKQKRTLVFCQSSKQLHQLAADLRYRKLYYMVLDTSDPKRRREEALRSLRQHQTSLLLTTDVAARGMDIPDLTTVINWENPQTATAYTHRSGRTGRMGRAGEVITLGNQHDYRQLQTLLRPQAITVKWAQLQAGKLQAVAKFPQKKGAPVKSQSSTKNKSRRSPKK</sequence>
<evidence type="ECO:0000256" key="2">
    <source>
        <dbReference type="ARBA" id="ARBA00022801"/>
    </source>
</evidence>
<accession>A0A850R316</accession>
<dbReference type="InterPro" id="IPR027417">
    <property type="entry name" value="P-loop_NTPase"/>
</dbReference>
<dbReference type="InterPro" id="IPR050079">
    <property type="entry name" value="DEAD_box_RNA_helicase"/>
</dbReference>
<evidence type="ECO:0000313" key="10">
    <source>
        <dbReference type="EMBL" id="NVY96750.1"/>
    </source>
</evidence>
<dbReference type="Pfam" id="PF00270">
    <property type="entry name" value="DEAD"/>
    <property type="match status" value="1"/>
</dbReference>